<comment type="caution">
    <text evidence="3">The sequence shown here is derived from an EMBL/GenBank/DDBJ whole genome shotgun (WGS) entry which is preliminary data.</text>
</comment>
<dbReference type="SUPFAM" id="SSF50685">
    <property type="entry name" value="Barwin-like endoglucanases"/>
    <property type="match status" value="1"/>
</dbReference>
<feature type="non-terminal residue" evidence="3">
    <location>
        <position position="1"/>
    </location>
</feature>
<dbReference type="InterPro" id="IPR036908">
    <property type="entry name" value="RlpA-like_sf"/>
</dbReference>
<evidence type="ECO:0000313" key="3">
    <source>
        <dbReference type="EMBL" id="POW16315.1"/>
    </source>
</evidence>
<evidence type="ECO:0000256" key="1">
    <source>
        <dbReference type="ARBA" id="ARBA00022729"/>
    </source>
</evidence>
<organism evidence="3 4">
    <name type="scientific">Puccinia striiformis</name>
    <dbReference type="NCBI Taxonomy" id="27350"/>
    <lineage>
        <taxon>Eukaryota</taxon>
        <taxon>Fungi</taxon>
        <taxon>Dikarya</taxon>
        <taxon>Basidiomycota</taxon>
        <taxon>Pucciniomycotina</taxon>
        <taxon>Pucciniomycetes</taxon>
        <taxon>Pucciniales</taxon>
        <taxon>Pucciniaceae</taxon>
        <taxon>Puccinia</taxon>
    </lineage>
</organism>
<dbReference type="Pfam" id="PF03330">
    <property type="entry name" value="DPBB_1"/>
    <property type="match status" value="1"/>
</dbReference>
<keyword evidence="4" id="KW-1185">Reference proteome</keyword>
<accession>A0A2S4W3F7</accession>
<protein>
    <recommendedName>
        <fullName evidence="2">RlpA-like protein double-psi beta-barrel domain-containing protein</fullName>
    </recommendedName>
</protein>
<dbReference type="Proteomes" id="UP000239156">
    <property type="component" value="Unassembled WGS sequence"/>
</dbReference>
<dbReference type="PANTHER" id="PTHR31836">
    <property type="match status" value="1"/>
</dbReference>
<keyword evidence="1" id="KW-0732">Signal</keyword>
<gene>
    <name evidence="3" type="ORF">PSTT_01521</name>
</gene>
<name>A0A2S4W3F7_9BASI</name>
<dbReference type="CDD" id="cd22191">
    <property type="entry name" value="DPBB_RlpA_EXP_N-like"/>
    <property type="match status" value="1"/>
</dbReference>
<dbReference type="AlphaFoldDB" id="A0A2S4W3F7"/>
<reference evidence="3" key="1">
    <citation type="submission" date="2017-12" db="EMBL/GenBank/DDBJ databases">
        <title>Gene loss provides genomic basis for host adaptation in cereal stripe rust fungi.</title>
        <authorList>
            <person name="Xia C."/>
        </authorList>
    </citation>
    <scope>NUCLEOTIDE SEQUENCE [LARGE SCALE GENOMIC DNA]</scope>
    <source>
        <strain evidence="3">93-210</strain>
    </source>
</reference>
<evidence type="ECO:0000259" key="2">
    <source>
        <dbReference type="Pfam" id="PF03330"/>
    </source>
</evidence>
<dbReference type="PANTHER" id="PTHR31836:SF25">
    <property type="entry name" value="RLPA-LIKE PROTEIN DOUBLE-PSI BETA-BARREL DOMAIN-CONTAINING PROTEIN"/>
    <property type="match status" value="1"/>
</dbReference>
<dbReference type="InterPro" id="IPR051477">
    <property type="entry name" value="Expansin_CellWall"/>
</dbReference>
<dbReference type="VEuPathDB" id="FungiDB:PSTT_01521"/>
<evidence type="ECO:0000313" key="4">
    <source>
        <dbReference type="Proteomes" id="UP000239156"/>
    </source>
</evidence>
<dbReference type="VEuPathDB" id="FungiDB:PSHT_04630"/>
<dbReference type="Gene3D" id="2.40.40.10">
    <property type="entry name" value="RlpA-like domain"/>
    <property type="match status" value="1"/>
</dbReference>
<dbReference type="EMBL" id="PKSL01000008">
    <property type="protein sequence ID" value="POW16315.1"/>
    <property type="molecule type" value="Genomic_DNA"/>
</dbReference>
<sequence>IQQPVALETFIVRFGLDSTAPPTLPSETPSTIAQFRKASPYKPHNKRFFSIQHSIVKILSPICSWLLSSLTTMARLALMLAFLAVSLNHALLTVSRPAGIKETKSLARRYSGKGTWFIPDTGACGDTNSKSDYIVAMNYAQYNNGSPCHKVVVIKNKANNKVVKAKVTDECPGCPYGSLDLSPAAFKALGNLDTGVLPISWDWA</sequence>
<feature type="domain" description="RlpA-like protein double-psi beta-barrel" evidence="2">
    <location>
        <begin position="112"/>
        <end position="200"/>
    </location>
</feature>
<proteinExistence type="predicted"/>
<dbReference type="InterPro" id="IPR009009">
    <property type="entry name" value="RlpA-like_DPBB"/>
</dbReference>